<reference evidence="1 2" key="1">
    <citation type="submission" date="2012-10" db="EMBL/GenBank/DDBJ databases">
        <authorList>
            <person name="Harkins D.M."/>
            <person name="Durkin A.S."/>
            <person name="Brinkac L.M."/>
            <person name="Haft D.H."/>
            <person name="Selengut J.D."/>
            <person name="Sanka R."/>
            <person name="DePew J."/>
            <person name="Purushe J."/>
            <person name="Chanthongthip A."/>
            <person name="Lattana O."/>
            <person name="Phetsouvanh R."/>
            <person name="Newton P.N."/>
            <person name="Vinetz J.M."/>
            <person name="Sutton G.G."/>
            <person name="Nierman W.C."/>
            <person name="Fouts D.E."/>
        </authorList>
    </citation>
    <scope>NUCLEOTIDE SEQUENCE [LARGE SCALE GENOMIC DNA]</scope>
    <source>
        <strain evidence="1 2">UI 12758</strain>
    </source>
</reference>
<comment type="caution">
    <text evidence="1">The sequence shown here is derived from an EMBL/GenBank/DDBJ whole genome shotgun (WGS) entry which is preliminary data.</text>
</comment>
<evidence type="ECO:0000313" key="2">
    <source>
        <dbReference type="Proteomes" id="UP000001340"/>
    </source>
</evidence>
<accession>A0A0E2DAQ8</accession>
<dbReference type="EMBL" id="AHNR02000004">
    <property type="protein sequence ID" value="EKR57168.1"/>
    <property type="molecule type" value="Genomic_DNA"/>
</dbReference>
<sequence>MEIRIEFGTGELKKWTNYICSFWNFYNDDFDKQLEANIESILAKNHDKISF</sequence>
<name>A0A0E2DAQ8_LEPIR</name>
<gene>
    <name evidence="1" type="ORF">LEP1GSC105_0167</name>
</gene>
<proteinExistence type="predicted"/>
<dbReference type="AlphaFoldDB" id="A0A0E2DAQ8"/>
<protein>
    <submittedName>
        <fullName evidence="1">Uncharacterized protein</fullName>
    </submittedName>
</protein>
<evidence type="ECO:0000313" key="1">
    <source>
        <dbReference type="EMBL" id="EKR57168.1"/>
    </source>
</evidence>
<organism evidence="1 2">
    <name type="scientific">Leptospira interrogans str. UI 12758</name>
    <dbReference type="NCBI Taxonomy" id="1049938"/>
    <lineage>
        <taxon>Bacteria</taxon>
        <taxon>Pseudomonadati</taxon>
        <taxon>Spirochaetota</taxon>
        <taxon>Spirochaetia</taxon>
        <taxon>Leptospirales</taxon>
        <taxon>Leptospiraceae</taxon>
        <taxon>Leptospira</taxon>
    </lineage>
</organism>
<dbReference type="Proteomes" id="UP000001340">
    <property type="component" value="Unassembled WGS sequence"/>
</dbReference>